<organism evidence="5 6">
    <name type="scientific">Trematosphaeria pertusa</name>
    <dbReference type="NCBI Taxonomy" id="390896"/>
    <lineage>
        <taxon>Eukaryota</taxon>
        <taxon>Fungi</taxon>
        <taxon>Dikarya</taxon>
        <taxon>Ascomycota</taxon>
        <taxon>Pezizomycotina</taxon>
        <taxon>Dothideomycetes</taxon>
        <taxon>Pleosporomycetidae</taxon>
        <taxon>Pleosporales</taxon>
        <taxon>Massarineae</taxon>
        <taxon>Trematosphaeriaceae</taxon>
        <taxon>Trematosphaeria</taxon>
    </lineage>
</organism>
<dbReference type="Pfam" id="PF04825">
    <property type="entry name" value="Rad21_Rec8_N"/>
    <property type="match status" value="1"/>
</dbReference>
<keyword evidence="6" id="KW-1185">Reference proteome</keyword>
<feature type="compositionally biased region" description="Acidic residues" evidence="3">
    <location>
        <begin position="724"/>
        <end position="735"/>
    </location>
</feature>
<evidence type="ECO:0000313" key="5">
    <source>
        <dbReference type="EMBL" id="KAF2257213.1"/>
    </source>
</evidence>
<keyword evidence="2" id="KW-0539">Nucleus</keyword>
<dbReference type="RefSeq" id="XP_033692217.1">
    <property type="nucleotide sequence ID" value="XM_033822638.1"/>
</dbReference>
<dbReference type="GO" id="GO:0005634">
    <property type="term" value="C:nucleus"/>
    <property type="evidence" value="ECO:0007669"/>
    <property type="project" value="UniProtKB-SubCell"/>
</dbReference>
<reference evidence="5" key="1">
    <citation type="journal article" date="2020" name="Stud. Mycol.">
        <title>101 Dothideomycetes genomes: a test case for predicting lifestyles and emergence of pathogens.</title>
        <authorList>
            <person name="Haridas S."/>
            <person name="Albert R."/>
            <person name="Binder M."/>
            <person name="Bloem J."/>
            <person name="Labutti K."/>
            <person name="Salamov A."/>
            <person name="Andreopoulos B."/>
            <person name="Baker S."/>
            <person name="Barry K."/>
            <person name="Bills G."/>
            <person name="Bluhm B."/>
            <person name="Cannon C."/>
            <person name="Castanera R."/>
            <person name="Culley D."/>
            <person name="Daum C."/>
            <person name="Ezra D."/>
            <person name="Gonzalez J."/>
            <person name="Henrissat B."/>
            <person name="Kuo A."/>
            <person name="Liang C."/>
            <person name="Lipzen A."/>
            <person name="Lutzoni F."/>
            <person name="Magnuson J."/>
            <person name="Mondo S."/>
            <person name="Nolan M."/>
            <person name="Ohm R."/>
            <person name="Pangilinan J."/>
            <person name="Park H.-J."/>
            <person name="Ramirez L."/>
            <person name="Alfaro M."/>
            <person name="Sun H."/>
            <person name="Tritt A."/>
            <person name="Yoshinaga Y."/>
            <person name="Zwiers L.-H."/>
            <person name="Turgeon B."/>
            <person name="Goodwin S."/>
            <person name="Spatafora J."/>
            <person name="Crous P."/>
            <person name="Grigoriev I."/>
        </authorList>
    </citation>
    <scope>NUCLEOTIDE SEQUENCE</scope>
    <source>
        <strain evidence="5">CBS 122368</strain>
    </source>
</reference>
<dbReference type="GeneID" id="54575968"/>
<dbReference type="InterPro" id="IPR006910">
    <property type="entry name" value="Rad21_Rec8_N"/>
</dbReference>
<proteinExistence type="predicted"/>
<dbReference type="PANTHER" id="PTHR12585:SF70">
    <property type="entry name" value="RAD21_REC8 N TERMINAL DOMAIN PROTEIN (AFU_ORTHOLOGUE AFUA_6G02900)"/>
    <property type="match status" value="1"/>
</dbReference>
<dbReference type="EMBL" id="ML987189">
    <property type="protein sequence ID" value="KAF2257213.1"/>
    <property type="molecule type" value="Genomic_DNA"/>
</dbReference>
<feature type="region of interest" description="Disordered" evidence="3">
    <location>
        <begin position="420"/>
        <end position="451"/>
    </location>
</feature>
<feature type="region of interest" description="Disordered" evidence="3">
    <location>
        <begin position="239"/>
        <end position="271"/>
    </location>
</feature>
<dbReference type="GO" id="GO:0030892">
    <property type="term" value="C:mitotic cohesin complex"/>
    <property type="evidence" value="ECO:0007669"/>
    <property type="project" value="TreeGrafter"/>
</dbReference>
<dbReference type="OrthoDB" id="5427633at2759"/>
<feature type="compositionally biased region" description="Acidic residues" evidence="3">
    <location>
        <begin position="692"/>
        <end position="705"/>
    </location>
</feature>
<evidence type="ECO:0000313" key="6">
    <source>
        <dbReference type="Proteomes" id="UP000800094"/>
    </source>
</evidence>
<comment type="subcellular location">
    <subcellularLocation>
        <location evidence="1">Nucleus</location>
    </subcellularLocation>
</comment>
<evidence type="ECO:0000256" key="1">
    <source>
        <dbReference type="ARBA" id="ARBA00004123"/>
    </source>
</evidence>
<feature type="region of interest" description="Disordered" evidence="3">
    <location>
        <begin position="291"/>
        <end position="313"/>
    </location>
</feature>
<dbReference type="AlphaFoldDB" id="A0A6A6J6Z8"/>
<evidence type="ECO:0000259" key="4">
    <source>
        <dbReference type="Pfam" id="PF04825"/>
    </source>
</evidence>
<dbReference type="Proteomes" id="UP000800094">
    <property type="component" value="Unassembled WGS sequence"/>
</dbReference>
<dbReference type="InterPro" id="IPR039781">
    <property type="entry name" value="Rad21/Rec8-like"/>
</dbReference>
<dbReference type="PANTHER" id="PTHR12585">
    <property type="entry name" value="SCC1 / RAD21 FAMILY MEMBER"/>
    <property type="match status" value="1"/>
</dbReference>
<accession>A0A6A6J6Z8</accession>
<evidence type="ECO:0000256" key="2">
    <source>
        <dbReference type="ARBA" id="ARBA00023242"/>
    </source>
</evidence>
<dbReference type="GO" id="GO:0003682">
    <property type="term" value="F:chromatin binding"/>
    <property type="evidence" value="ECO:0007669"/>
    <property type="project" value="TreeGrafter"/>
</dbReference>
<dbReference type="GO" id="GO:0007064">
    <property type="term" value="P:mitotic sister chromatid cohesion"/>
    <property type="evidence" value="ECO:0007669"/>
    <property type="project" value="TreeGrafter"/>
</dbReference>
<feature type="region of interest" description="Disordered" evidence="3">
    <location>
        <begin position="687"/>
        <end position="735"/>
    </location>
</feature>
<sequence>MFYSHEVLTSRKYGVATVWLVATLGTKSSSKKINRKAIQEVDVPKACRTIVDPAAPMALRLQGNLLYGVSRVYLQQCGYVLSDVQNAHNAMHLMLRSVKDAALDPEAGKARREQLVLQDDPSFLPEFALPPLELLAELDLGPALDTLRNGDSQSLTPFGFQPAPTTPEGLVGGLILPSSTPGGVGEFRIEGDIGPGSVGGPSGMLGEEGVDEPLAGPDFTFDEDGNFVDLTAANVIPRTPAFPGGPTMPSDAGASARVRQEHEEGQRAAGEQLGDQMDLDLPIFGDDLPEGEAFPTAPEQQSGEHLEVVESESTVVAPARRKKRAARVLPLDLTMELRNKDLADWNTNYLQNMKEAARLKNQNRAAQQAKKNAEYWVWGAGIGGIATLLQGATGPTPFDQFIGDNLFELFTGVSRKGAAGVKRDRDSGIDEATQEESRRVRQRTDEPEDHIGRGQEDEAMFMPGGDEVELPREAPLALDDQQVFSAMPWNITASIRGSSAVPRSAPVGMMGSVSAPNTLTGRRGSRMISASPLHGRGQPGGLEALRSLEGEDEFGNIGAEDFGFPNPDLSSDMPAAAFAQPSTRVREALSAEGGNFLAFVSDAIDEKRTRVRETLEPMSDVLQAEAAANIDEVLFEELLPSTENNKMVASQGLMMVLTLGTKGMLTVRQDEDFEEIGLSLTEKGRLAQVEVPAEESYEQGDEGGEQEGGGQFEEQFVVEHAEEGEGDDNDSLYAD</sequence>
<protein>
    <recommendedName>
        <fullName evidence="4">Rad21/Rec8-like protein N-terminal domain-containing protein</fullName>
    </recommendedName>
</protein>
<name>A0A6A6J6Z8_9PLEO</name>
<feature type="domain" description="Rad21/Rec8-like protein N-terminal" evidence="4">
    <location>
        <begin position="1"/>
        <end position="113"/>
    </location>
</feature>
<feature type="compositionally biased region" description="Basic and acidic residues" evidence="3">
    <location>
        <begin position="435"/>
        <end position="451"/>
    </location>
</feature>
<gene>
    <name evidence="5" type="ORF">BU26DRAFT_38621</name>
</gene>
<dbReference type="CDD" id="cd21789">
    <property type="entry name" value="Rad21_Rec8_M_SpRec8p-like"/>
    <property type="match status" value="1"/>
</dbReference>
<evidence type="ECO:0000256" key="3">
    <source>
        <dbReference type="SAM" id="MobiDB-lite"/>
    </source>
</evidence>